<dbReference type="InterPro" id="IPR010127">
    <property type="entry name" value="Phasin_subfam-1"/>
</dbReference>
<gene>
    <name evidence="2" type="primary">phaP</name>
    <name evidence="2" type="ORF">GM173_04090</name>
</gene>
<evidence type="ECO:0000313" key="2">
    <source>
        <dbReference type="EMBL" id="MBM5570759.1"/>
    </source>
</evidence>
<comment type="caution">
    <text evidence="2">The sequence shown here is derived from an EMBL/GenBank/DDBJ whole genome shotgun (WGS) entry which is preliminary data.</text>
</comment>
<keyword evidence="3" id="KW-1185">Reference proteome</keyword>
<dbReference type="EMBL" id="WOFE01000001">
    <property type="protein sequence ID" value="MBM5570759.1"/>
    <property type="molecule type" value="Genomic_DNA"/>
</dbReference>
<proteinExistence type="predicted"/>
<evidence type="ECO:0000259" key="1">
    <source>
        <dbReference type="Pfam" id="PF09361"/>
    </source>
</evidence>
<dbReference type="NCBIfam" id="TIGR01841">
    <property type="entry name" value="phasin"/>
    <property type="match status" value="1"/>
</dbReference>
<evidence type="ECO:0000313" key="3">
    <source>
        <dbReference type="Proteomes" id="UP001195660"/>
    </source>
</evidence>
<feature type="domain" description="Phasin" evidence="1">
    <location>
        <begin position="26"/>
        <end position="125"/>
    </location>
</feature>
<accession>A0ABS2C9D0</accession>
<sequence length="199" mass="21303">MGGIKIAIDAVHNINPWRIQMFNSQQQFTELGQANLEKSLRLTNIALAGVERLFQLQMGIARDLMTENAETAKALSSAKNIQDLVELQKGLTQPNVEKTIAVARTVYEAASSTQAELNKLIEEQVLEFNKNLVTTLDKAVAQAPASSAAVNVLKNAVESANNAYDAINKTGQRIAGNIAEATVAAVETGAKTVARATAK</sequence>
<dbReference type="RefSeq" id="WP_203570037.1">
    <property type="nucleotide sequence ID" value="NZ_WOFE01000001.1"/>
</dbReference>
<reference evidence="2 3" key="1">
    <citation type="submission" date="2019-11" db="EMBL/GenBank/DDBJ databases">
        <title>Novel Deefgea species.</title>
        <authorList>
            <person name="Han J.-H."/>
        </authorList>
    </citation>
    <scope>NUCLEOTIDE SEQUENCE [LARGE SCALE GENOMIC DNA]</scope>
    <source>
        <strain evidence="2 3">LMG 24817</strain>
    </source>
</reference>
<organism evidence="2 3">
    <name type="scientific">Deefgea chitinilytica</name>
    <dbReference type="NCBI Taxonomy" id="570276"/>
    <lineage>
        <taxon>Bacteria</taxon>
        <taxon>Pseudomonadati</taxon>
        <taxon>Pseudomonadota</taxon>
        <taxon>Betaproteobacteria</taxon>
        <taxon>Neisseriales</taxon>
        <taxon>Chitinibacteraceae</taxon>
        <taxon>Deefgea</taxon>
    </lineage>
</organism>
<protein>
    <submittedName>
        <fullName evidence="2">TIGR01841 family phasin</fullName>
    </submittedName>
</protein>
<dbReference type="Pfam" id="PF09361">
    <property type="entry name" value="Phasin_2"/>
    <property type="match status" value="1"/>
</dbReference>
<dbReference type="InterPro" id="IPR018968">
    <property type="entry name" value="Phasin"/>
</dbReference>
<dbReference type="Proteomes" id="UP001195660">
    <property type="component" value="Unassembled WGS sequence"/>
</dbReference>
<name>A0ABS2C9D0_9NEIS</name>